<feature type="transmembrane region" description="Helical" evidence="1">
    <location>
        <begin position="7"/>
        <end position="25"/>
    </location>
</feature>
<keyword evidence="1" id="KW-1133">Transmembrane helix</keyword>
<dbReference type="VEuPathDB" id="TriTrypDB:TvY486_0402320"/>
<name>G0TUD2_TRYVY</name>
<feature type="transmembrane region" description="Helical" evidence="1">
    <location>
        <begin position="37"/>
        <end position="56"/>
    </location>
</feature>
<evidence type="ECO:0000256" key="1">
    <source>
        <dbReference type="SAM" id="Phobius"/>
    </source>
</evidence>
<organism evidence="2">
    <name type="scientific">Trypanosoma vivax (strain Y486)</name>
    <dbReference type="NCBI Taxonomy" id="1055687"/>
    <lineage>
        <taxon>Eukaryota</taxon>
        <taxon>Discoba</taxon>
        <taxon>Euglenozoa</taxon>
        <taxon>Kinetoplastea</taxon>
        <taxon>Metakinetoplastina</taxon>
        <taxon>Trypanosomatida</taxon>
        <taxon>Trypanosomatidae</taxon>
        <taxon>Trypanosoma</taxon>
        <taxon>Duttonella</taxon>
    </lineage>
</organism>
<dbReference type="EMBL" id="HE573020">
    <property type="protein sequence ID" value="CCC47566.1"/>
    <property type="molecule type" value="Genomic_DNA"/>
</dbReference>
<gene>
    <name evidence="2" type="ORF">TVY486_0402320</name>
</gene>
<protein>
    <submittedName>
        <fullName evidence="2">Uncharacterized protein</fullName>
    </submittedName>
</protein>
<keyword evidence="1" id="KW-0472">Membrane</keyword>
<proteinExistence type="predicted"/>
<keyword evidence="1" id="KW-0812">Transmembrane</keyword>
<evidence type="ECO:0000313" key="2">
    <source>
        <dbReference type="EMBL" id="CCC47566.1"/>
    </source>
</evidence>
<sequence length="128" mass="14523">MIIVDMVAALGITWQRCILCLILSLPPTFLSNLFAIIYRYYSLPVSVCVPACPIAFNEKHQHPCVCFAIVIVIVIIVVVGGDDVFGREDLTSRFPMDVHTFKRSIAVKWDRSYVAVSHMYRARRVHPT</sequence>
<dbReference type="AlphaFoldDB" id="G0TUD2"/>
<accession>G0TUD2</accession>
<feature type="transmembrane region" description="Helical" evidence="1">
    <location>
        <begin position="63"/>
        <end position="81"/>
    </location>
</feature>
<reference evidence="2" key="1">
    <citation type="journal article" date="2012" name="Proc. Natl. Acad. Sci. U.S.A.">
        <title>Antigenic diversity is generated by distinct evolutionary mechanisms in African trypanosome species.</title>
        <authorList>
            <person name="Jackson A.P."/>
            <person name="Berry A."/>
            <person name="Aslett M."/>
            <person name="Allison H.C."/>
            <person name="Burton P."/>
            <person name="Vavrova-Anderson J."/>
            <person name="Brown R."/>
            <person name="Browne H."/>
            <person name="Corton N."/>
            <person name="Hauser H."/>
            <person name="Gamble J."/>
            <person name="Gilderthorp R."/>
            <person name="Marcello L."/>
            <person name="McQuillan J."/>
            <person name="Otto T.D."/>
            <person name="Quail M.A."/>
            <person name="Sanders M.J."/>
            <person name="van Tonder A."/>
            <person name="Ginger M.L."/>
            <person name="Field M.C."/>
            <person name="Barry J.D."/>
            <person name="Hertz-Fowler C."/>
            <person name="Berriman M."/>
        </authorList>
    </citation>
    <scope>NUCLEOTIDE SEQUENCE</scope>
    <source>
        <strain evidence="2">Y486</strain>
    </source>
</reference>